<organism evidence="2 3">
    <name type="scientific">Amycolatopsis endophytica</name>
    <dbReference type="NCBI Taxonomy" id="860233"/>
    <lineage>
        <taxon>Bacteria</taxon>
        <taxon>Bacillati</taxon>
        <taxon>Actinomycetota</taxon>
        <taxon>Actinomycetes</taxon>
        <taxon>Pseudonocardiales</taxon>
        <taxon>Pseudonocardiaceae</taxon>
        <taxon>Amycolatopsis</taxon>
    </lineage>
</organism>
<reference evidence="2 3" key="1">
    <citation type="submission" date="2020-07" db="EMBL/GenBank/DDBJ databases">
        <title>Sequencing the genomes of 1000 actinobacteria strains.</title>
        <authorList>
            <person name="Klenk H.-P."/>
        </authorList>
    </citation>
    <scope>NUCLEOTIDE SEQUENCE [LARGE SCALE GENOMIC DNA]</scope>
    <source>
        <strain evidence="2 3">DSM 104006</strain>
    </source>
</reference>
<evidence type="ECO:0000256" key="1">
    <source>
        <dbReference type="SAM" id="MobiDB-lite"/>
    </source>
</evidence>
<comment type="caution">
    <text evidence="2">The sequence shown here is derived from an EMBL/GenBank/DDBJ whole genome shotgun (WGS) entry which is preliminary data.</text>
</comment>
<keyword evidence="3" id="KW-1185">Reference proteome</keyword>
<proteinExistence type="predicted"/>
<feature type="compositionally biased region" description="Basic and acidic residues" evidence="1">
    <location>
        <begin position="51"/>
        <end position="63"/>
    </location>
</feature>
<dbReference type="Proteomes" id="UP000549616">
    <property type="component" value="Unassembled WGS sequence"/>
</dbReference>
<gene>
    <name evidence="2" type="ORF">HNR02_006569</name>
</gene>
<dbReference type="EMBL" id="JACCFK010000002">
    <property type="protein sequence ID" value="NYI93194.1"/>
    <property type="molecule type" value="Genomic_DNA"/>
</dbReference>
<accession>A0A853BEL1</accession>
<evidence type="ECO:0000313" key="2">
    <source>
        <dbReference type="EMBL" id="NYI93194.1"/>
    </source>
</evidence>
<protein>
    <submittedName>
        <fullName evidence="2">Uncharacterized protein</fullName>
    </submittedName>
</protein>
<feature type="region of interest" description="Disordered" evidence="1">
    <location>
        <begin position="51"/>
        <end position="86"/>
    </location>
</feature>
<sequence length="86" mass="9656">MRGLGVSERRVRLERDAWILERALDPQAVPRRLREKNAAFDDLDAWDIAHEQDGGPSHSRELLVSRISEASPARGAAPAERRSGQE</sequence>
<evidence type="ECO:0000313" key="3">
    <source>
        <dbReference type="Proteomes" id="UP000549616"/>
    </source>
</evidence>
<dbReference type="AlphaFoldDB" id="A0A853BEL1"/>
<name>A0A853BEL1_9PSEU</name>